<dbReference type="Gene3D" id="1.10.10.10">
    <property type="entry name" value="Winged helix-like DNA-binding domain superfamily/Winged helix DNA-binding domain"/>
    <property type="match status" value="1"/>
</dbReference>
<dbReference type="EMBL" id="ONZF01000004">
    <property type="protein sequence ID" value="SPJ24558.1"/>
    <property type="molecule type" value="Genomic_DNA"/>
</dbReference>
<dbReference type="Pfam" id="PF13191">
    <property type="entry name" value="AAA_16"/>
    <property type="match status" value="1"/>
</dbReference>
<feature type="domain" description="Bacterial transcriptional activator" evidence="3">
    <location>
        <begin position="105"/>
        <end position="241"/>
    </location>
</feature>
<dbReference type="Proteomes" id="UP000244912">
    <property type="component" value="Unassembled WGS sequence"/>
</dbReference>
<dbReference type="SUPFAM" id="SSF48452">
    <property type="entry name" value="TPR-like"/>
    <property type="match status" value="1"/>
</dbReference>
<dbReference type="GO" id="GO:0005524">
    <property type="term" value="F:ATP binding"/>
    <property type="evidence" value="ECO:0007669"/>
    <property type="project" value="UniProtKB-KW"/>
</dbReference>
<gene>
    <name evidence="4" type="ORF">PAA8504_02391</name>
</gene>
<dbReference type="GO" id="GO:0003677">
    <property type="term" value="F:DNA binding"/>
    <property type="evidence" value="ECO:0007669"/>
    <property type="project" value="InterPro"/>
</dbReference>
<keyword evidence="1" id="KW-0547">Nucleotide-binding</keyword>
<dbReference type="InterPro" id="IPR041664">
    <property type="entry name" value="AAA_16"/>
</dbReference>
<dbReference type="SMART" id="SM01043">
    <property type="entry name" value="BTAD"/>
    <property type="match status" value="1"/>
</dbReference>
<organism evidence="4 5">
    <name type="scientific">Palleronia abyssalis</name>
    <dbReference type="NCBI Taxonomy" id="1501240"/>
    <lineage>
        <taxon>Bacteria</taxon>
        <taxon>Pseudomonadati</taxon>
        <taxon>Pseudomonadota</taxon>
        <taxon>Alphaproteobacteria</taxon>
        <taxon>Rhodobacterales</taxon>
        <taxon>Roseobacteraceae</taxon>
        <taxon>Palleronia</taxon>
    </lineage>
</organism>
<dbReference type="InterPro" id="IPR005158">
    <property type="entry name" value="BTAD"/>
</dbReference>
<dbReference type="InterPro" id="IPR036388">
    <property type="entry name" value="WH-like_DNA-bd_sf"/>
</dbReference>
<dbReference type="SUPFAM" id="SSF52540">
    <property type="entry name" value="P-loop containing nucleoside triphosphate hydrolases"/>
    <property type="match status" value="1"/>
</dbReference>
<sequence length="1132" mass="123940">MTEVPQATSFRLLGPFEIAAHGGRLTRFPTRRAQALLCVLLLEHGRSVSRERLCDMFWPNADAEGARASLRQELAVVRRALRQIGVEPPESVQDGVRFTLCGCVCDILELQALDSAPSLDLLSALCRGPLCEGMVGPTEAFEDYVSSHRLRLSERALALGLNLMERMALGKAEGDFVSTAKWVLELDPAQEVAHRALMSHYAKIGQAVLALRQYDLCREIMKTEFDIDPERETEALAARIRAGTQGGEASAAVDTVTSRRPLAILAIAATPSRSAGNPEGPDALRILSDALTELADEVCVPLGGELAGAFGAQVFVAFGVNGAQEHDLESAVRAGLRLVHQGIAPDGPIIRCALDYGPCVLGRGSDMGTRFDGLPLLWTQSRLGTIPPGEFWISDAIRAALPWIVAVQVDKAAAAWRIDRLDGRDTRFDHQKRSQRLTRFVGREAETDRIEAGWREVEAGSAVRLHIEGEPGIGKSRLCHQFATSLELRGGRILRFQGSPFLTGVVLGPFTALWDEASSPPGSRADARLNRAKADIAAAIRRASADQPMAVLIEDIQWCDPTTLDFIEDLGSLLDGSPILLLTTGRGFGRDRPTNEVLRLQRLDPVNAWDMAATILPDRVGRRIMEDIVRRSAGIPLCIEEFCRVAAEHPLVPSLTDIPASIEAAFFAQIDRLTEPERALLEAASLLGHRFEYGLLSATYDLELARMRPLLDALRREGLLYVTGRLPHAILEFRTAVVQEVVRRHLSQDRSRAFSARAARYLEVRYQSGEHAAAAMAAAHWAEADAPLKTVEWSLKAARGAIELSAPQEAVAHLERARAQIVHLAPRQQTVYEIETLSLLGPQLLAAKGFADPEVHEVNDRLRALAVEKKSPLAPQAHWGLWSYLVVRAELDQAAEVATALRRSEIDAPRAPRWLGPGLHYMDGLNAFYRGEFRRALIELEAGDKTVPDDHDVSNVDILGIDLSVAAGAYRAWCHAFLKDASSASEEAEAAALRAEDGGHGFSSAFARVMAAVSYLFLDRPDLAAPHAKIAASLAEEYCFAQISSQATICLGHIEGLSGDRGGLLRLERGLNMYLATGARLAVPYARYWLCQGYARAGRRAKADEQIRLIKAHVSRTGERYFDKHMQRGEQI</sequence>
<dbReference type="OrthoDB" id="341967at2"/>
<dbReference type="SUPFAM" id="SSF46894">
    <property type="entry name" value="C-terminal effector domain of the bipartite response regulators"/>
    <property type="match status" value="1"/>
</dbReference>
<dbReference type="GO" id="GO:0005737">
    <property type="term" value="C:cytoplasm"/>
    <property type="evidence" value="ECO:0007669"/>
    <property type="project" value="TreeGrafter"/>
</dbReference>
<keyword evidence="2" id="KW-0067">ATP-binding</keyword>
<evidence type="ECO:0000313" key="4">
    <source>
        <dbReference type="EMBL" id="SPJ24558.1"/>
    </source>
</evidence>
<dbReference type="GO" id="GO:0006355">
    <property type="term" value="P:regulation of DNA-templated transcription"/>
    <property type="evidence" value="ECO:0007669"/>
    <property type="project" value="InterPro"/>
</dbReference>
<reference evidence="4 5" key="1">
    <citation type="submission" date="2018-03" db="EMBL/GenBank/DDBJ databases">
        <authorList>
            <person name="Keele B.F."/>
        </authorList>
    </citation>
    <scope>NUCLEOTIDE SEQUENCE [LARGE SCALE GENOMIC DNA]</scope>
    <source>
        <strain evidence="4 5">CECT 8504</strain>
    </source>
</reference>
<protein>
    <recommendedName>
        <fullName evidence="3">Bacterial transcriptional activator domain-containing protein</fullName>
    </recommendedName>
</protein>
<dbReference type="Pfam" id="PF03704">
    <property type="entry name" value="BTAD"/>
    <property type="match status" value="1"/>
</dbReference>
<evidence type="ECO:0000313" key="5">
    <source>
        <dbReference type="Proteomes" id="UP000244912"/>
    </source>
</evidence>
<dbReference type="InterPro" id="IPR011990">
    <property type="entry name" value="TPR-like_helical_dom_sf"/>
</dbReference>
<dbReference type="PANTHER" id="PTHR16305">
    <property type="entry name" value="TESTICULAR SOLUBLE ADENYLYL CYCLASE"/>
    <property type="match status" value="1"/>
</dbReference>
<evidence type="ECO:0000259" key="3">
    <source>
        <dbReference type="SMART" id="SM01043"/>
    </source>
</evidence>
<dbReference type="InterPro" id="IPR016032">
    <property type="entry name" value="Sig_transdc_resp-reg_C-effctor"/>
</dbReference>
<dbReference type="GO" id="GO:0004016">
    <property type="term" value="F:adenylate cyclase activity"/>
    <property type="evidence" value="ECO:0007669"/>
    <property type="project" value="TreeGrafter"/>
</dbReference>
<dbReference type="PANTHER" id="PTHR16305:SF28">
    <property type="entry name" value="GUANYLATE CYCLASE DOMAIN-CONTAINING PROTEIN"/>
    <property type="match status" value="1"/>
</dbReference>
<name>A0A2R8BWL9_9RHOB</name>
<accession>A0A2R8BWL9</accession>
<keyword evidence="5" id="KW-1185">Reference proteome</keyword>
<evidence type="ECO:0000256" key="2">
    <source>
        <dbReference type="ARBA" id="ARBA00022840"/>
    </source>
</evidence>
<dbReference type="AlphaFoldDB" id="A0A2R8BWL9"/>
<dbReference type="RefSeq" id="WP_108894366.1">
    <property type="nucleotide sequence ID" value="NZ_ONZF01000004.1"/>
</dbReference>
<proteinExistence type="predicted"/>
<dbReference type="InterPro" id="IPR027417">
    <property type="entry name" value="P-loop_NTPase"/>
</dbReference>
<dbReference type="Gene3D" id="1.25.40.10">
    <property type="entry name" value="Tetratricopeptide repeat domain"/>
    <property type="match status" value="1"/>
</dbReference>
<evidence type="ECO:0000256" key="1">
    <source>
        <dbReference type="ARBA" id="ARBA00022741"/>
    </source>
</evidence>